<evidence type="ECO:0000259" key="1">
    <source>
        <dbReference type="Pfam" id="PF00931"/>
    </source>
</evidence>
<dbReference type="EMBL" id="JRTT01000039">
    <property type="protein sequence ID" value="KHD74659.1"/>
    <property type="molecule type" value="Genomic_DNA"/>
</dbReference>
<protein>
    <submittedName>
        <fullName evidence="3">Uncharacterized protein</fullName>
    </submittedName>
</protein>
<dbReference type="SUPFAM" id="SSF52540">
    <property type="entry name" value="P-loop containing nucleoside triphosphate hydrolases"/>
    <property type="match status" value="1"/>
</dbReference>
<dbReference type="Gene3D" id="3.40.50.300">
    <property type="entry name" value="P-loop containing nucleotide triphosphate hydrolases"/>
    <property type="match status" value="1"/>
</dbReference>
<organism evidence="3 4">
    <name type="scientific">Actinoplanes utahensis</name>
    <dbReference type="NCBI Taxonomy" id="1869"/>
    <lineage>
        <taxon>Bacteria</taxon>
        <taxon>Bacillati</taxon>
        <taxon>Actinomycetota</taxon>
        <taxon>Actinomycetes</taxon>
        <taxon>Micromonosporales</taxon>
        <taxon>Micromonosporaceae</taxon>
        <taxon>Actinoplanes</taxon>
    </lineage>
</organism>
<dbReference type="Pfam" id="PF13424">
    <property type="entry name" value="TPR_12"/>
    <property type="match status" value="1"/>
</dbReference>
<dbReference type="SUPFAM" id="SSF48452">
    <property type="entry name" value="TPR-like"/>
    <property type="match status" value="3"/>
</dbReference>
<feature type="domain" description="Effector-associated" evidence="2">
    <location>
        <begin position="1"/>
        <end position="72"/>
    </location>
</feature>
<dbReference type="AlphaFoldDB" id="A0A0A6UK15"/>
<proteinExistence type="predicted"/>
<evidence type="ECO:0000259" key="2">
    <source>
        <dbReference type="Pfam" id="PF19956"/>
    </source>
</evidence>
<dbReference type="STRING" id="1869.MB27_27615"/>
<dbReference type="Pfam" id="PF00931">
    <property type="entry name" value="NB-ARC"/>
    <property type="match status" value="1"/>
</dbReference>
<comment type="caution">
    <text evidence="3">The sequence shown here is derived from an EMBL/GenBank/DDBJ whole genome shotgun (WGS) entry which is preliminary data.</text>
</comment>
<keyword evidence="4" id="KW-1185">Reference proteome</keyword>
<dbReference type="InterPro" id="IPR053137">
    <property type="entry name" value="NLR-like"/>
</dbReference>
<dbReference type="Pfam" id="PF13374">
    <property type="entry name" value="TPR_10"/>
    <property type="match status" value="3"/>
</dbReference>
<dbReference type="eggNOG" id="COG0457">
    <property type="taxonomic scope" value="Bacteria"/>
</dbReference>
<dbReference type="Proteomes" id="UP000054537">
    <property type="component" value="Unassembled WGS sequence"/>
</dbReference>
<dbReference type="InterPro" id="IPR011990">
    <property type="entry name" value="TPR-like_helical_dom_sf"/>
</dbReference>
<name>A0A0A6UK15_ACTUT</name>
<dbReference type="InterPro" id="IPR027417">
    <property type="entry name" value="P-loop_NTPase"/>
</dbReference>
<dbReference type="Pfam" id="PF19956">
    <property type="entry name" value="EAD2"/>
    <property type="match status" value="1"/>
</dbReference>
<dbReference type="NCBIfam" id="NF040586">
    <property type="entry name" value="FxSxx_TPR"/>
    <property type="match status" value="1"/>
</dbReference>
<dbReference type="InterPro" id="IPR002182">
    <property type="entry name" value="NB-ARC"/>
</dbReference>
<evidence type="ECO:0000313" key="3">
    <source>
        <dbReference type="EMBL" id="KHD74659.1"/>
    </source>
</evidence>
<dbReference type="PANTHER" id="PTHR46082">
    <property type="entry name" value="ATP/GTP-BINDING PROTEIN-RELATED"/>
    <property type="match status" value="1"/>
</dbReference>
<sequence>MLRVQGLTERPARDARLEDVSDTLTVPLTVRRSDDAAEDLAAIIDAVSAVPGGLRLFAEAVIRWHPGEASTRFGALAAGSRTPRSRAYRPEERIAGDIPIRNRNFTGRIELLERLGATLSKTSSTSVLPPTLKGLGGVGKTQLVIEYVHRNLDRYDLIWWIPAEQTTTVLAALTQLALRADLPIADDQQETARTVLNWLAAGGDDRDWLLVYDNADEPSALRPLLPSTGGHVIVTTRIEDWSTIGVPIEVDVFRRDESVQMLTNRTSDAVTVPPISADEADELADKLGDLPLALEQAAAWYLATGMPVREYIDLLDERIELLNEGKPADYPLTVAAFVAVAVEKLRAIDEATAQFFALFAFLGGEPIRQSLLRRGANADITSPLREALGDQIRTGRIVRELRRYGLAKTVGRPSSTGTGSGDRTPRLQVHRLVQRVLRDTLEPAQRAETQRNVQRLLAVAKPGDPDDEGELELQSEMGPHLVPADMVHSGTADGRQTVLDHARYLYVVGDYENSRILADRAATEWAKDDSDPELVGPNGQSTLLAWAQVANALRALGDSKGAADLLEDTYQRFRESPHLGPSHDYTLITGNQRGHDMRIQGLYREALRFDEESYRLHREVFGDDDTYTLRVKNNLAVDYRLIGDFAQALRLDQEIVSYYDDQGTIDANVIRYRINVARDYYGIGNYHAALERLRTWLPEQERRLGARHGFVLLSERTLAITLRKLGRVTEALEVMRVNHERTEARFNQQFNRSHEYSVAATVSLANVLRQAGALEEASHLADDALRRYRENFNDNDDHPLTLAAEVNRAILLRATGEFDRAFVLNQHAFGRLREKLGEDHPYTICAGVSLATDHALAGRRQEALSLSVRMHERSRAVDVTGLPERDGREHPYHLMRTVNLAHDLRATGDEERAGRMLRDAVERLSSMLGPEHPEVVAATAGQRLDGDIEPPPT</sequence>
<accession>A0A0A6UK15</accession>
<dbReference type="PANTHER" id="PTHR46082:SF6">
    <property type="entry name" value="AAA+ ATPASE DOMAIN-CONTAINING PROTEIN-RELATED"/>
    <property type="match status" value="1"/>
</dbReference>
<evidence type="ECO:0000313" key="4">
    <source>
        <dbReference type="Proteomes" id="UP000054537"/>
    </source>
</evidence>
<reference evidence="3 4" key="1">
    <citation type="submission" date="2014-10" db="EMBL/GenBank/DDBJ databases">
        <title>Draft genome sequence of Actinoplanes utahensis NRRL 12052.</title>
        <authorList>
            <person name="Velasco-Bucheli B."/>
            <person name="del Cerro C."/>
            <person name="Hormigo D."/>
            <person name="Garcia J.L."/>
            <person name="Acebal C."/>
            <person name="Arroyo M."/>
            <person name="de la Mata I."/>
        </authorList>
    </citation>
    <scope>NUCLEOTIDE SEQUENCE [LARGE SCALE GENOMIC DNA]</scope>
    <source>
        <strain evidence="3 4">NRRL 12052</strain>
    </source>
</reference>
<gene>
    <name evidence="3" type="ORF">MB27_27615</name>
</gene>
<dbReference type="InterPro" id="IPR045431">
    <property type="entry name" value="EAD2"/>
</dbReference>
<feature type="domain" description="NB-ARC" evidence="1">
    <location>
        <begin position="112"/>
        <end position="265"/>
    </location>
</feature>
<dbReference type="Gene3D" id="1.25.40.10">
    <property type="entry name" value="Tetratricopeptide repeat domain"/>
    <property type="match status" value="3"/>
</dbReference>
<dbReference type="GO" id="GO:0043531">
    <property type="term" value="F:ADP binding"/>
    <property type="evidence" value="ECO:0007669"/>
    <property type="project" value="InterPro"/>
</dbReference>